<proteinExistence type="predicted"/>
<protein>
    <submittedName>
        <fullName evidence="1">Uncharacterized protein</fullName>
    </submittedName>
</protein>
<evidence type="ECO:0000313" key="2">
    <source>
        <dbReference type="Proteomes" id="UP001161017"/>
    </source>
</evidence>
<dbReference type="AlphaFoldDB" id="A0AA43QXU4"/>
<sequence>MSETWFASQLLPDGSPEDGCHPQEAAALKEYLHSTTTTADAAARDITLPVTSEPHTPRKGQSSHNLPRLWGLIIDALNDLPDHRHKIIQLLQAIQNLATSNPNEGENEIRWAELPGFGHLWADLAVDSSWRSQIGKWPPEQREGVRQDFVRQATVEAQLTVADLSGMSVSSGLGCICDALERSDAVPDFEVPAVKEWIRLAGDRIWAASDADVEGLLRERDLWKRSEGQGRKPRWHFWKQRLNSMAEHKELNLDTREAARKAVEAMDAIEQ</sequence>
<keyword evidence="2" id="KW-1185">Reference proteome</keyword>
<dbReference type="Proteomes" id="UP001161017">
    <property type="component" value="Unassembled WGS sequence"/>
</dbReference>
<gene>
    <name evidence="1" type="ORF">OHK93_005370</name>
</gene>
<reference evidence="1" key="1">
    <citation type="journal article" date="2023" name="Genome Biol. Evol.">
        <title>First Whole Genome Sequence and Flow Cytometry Genome Size Data for the Lichen-Forming Fungus Ramalina farinacea (Ascomycota).</title>
        <authorList>
            <person name="Llewellyn T."/>
            <person name="Mian S."/>
            <person name="Hill R."/>
            <person name="Leitch I.J."/>
            <person name="Gaya E."/>
        </authorList>
    </citation>
    <scope>NUCLEOTIDE SEQUENCE</scope>
    <source>
        <strain evidence="1">LIQ254RAFAR</strain>
    </source>
</reference>
<organism evidence="1 2">
    <name type="scientific">Ramalina farinacea</name>
    <dbReference type="NCBI Taxonomy" id="258253"/>
    <lineage>
        <taxon>Eukaryota</taxon>
        <taxon>Fungi</taxon>
        <taxon>Dikarya</taxon>
        <taxon>Ascomycota</taxon>
        <taxon>Pezizomycotina</taxon>
        <taxon>Lecanoromycetes</taxon>
        <taxon>OSLEUM clade</taxon>
        <taxon>Lecanoromycetidae</taxon>
        <taxon>Lecanorales</taxon>
        <taxon>Lecanorineae</taxon>
        <taxon>Ramalinaceae</taxon>
        <taxon>Ramalina</taxon>
    </lineage>
</organism>
<dbReference type="EMBL" id="JAPUFD010000029">
    <property type="protein sequence ID" value="MDI1493579.1"/>
    <property type="molecule type" value="Genomic_DNA"/>
</dbReference>
<comment type="caution">
    <text evidence="1">The sequence shown here is derived from an EMBL/GenBank/DDBJ whole genome shotgun (WGS) entry which is preliminary data.</text>
</comment>
<dbReference type="PANTHER" id="PTHR38797">
    <property type="entry name" value="NUCLEAR PORE COMPLEX PROTEIN NUP85-RELATED"/>
    <property type="match status" value="1"/>
</dbReference>
<evidence type="ECO:0000313" key="1">
    <source>
        <dbReference type="EMBL" id="MDI1493579.1"/>
    </source>
</evidence>
<dbReference type="PANTHER" id="PTHR38797:SF4">
    <property type="entry name" value="NUCLEAR PORE COMPLEX PROTEIN NUP85"/>
    <property type="match status" value="1"/>
</dbReference>
<name>A0AA43QXU4_9LECA</name>
<dbReference type="InterPro" id="IPR053204">
    <property type="entry name" value="Oxopyrrolidines_Biosynth-assoc"/>
</dbReference>
<dbReference type="InterPro" id="IPR022085">
    <property type="entry name" value="OpdG"/>
</dbReference>
<dbReference type="Pfam" id="PF12311">
    <property type="entry name" value="DUF3632"/>
    <property type="match status" value="1"/>
</dbReference>
<accession>A0AA43QXU4</accession>